<dbReference type="InterPro" id="IPR013005">
    <property type="entry name" value="Ribosomal_uL4-like"/>
</dbReference>
<reference evidence="8" key="1">
    <citation type="submission" date="2022-12" db="EMBL/GenBank/DDBJ databases">
        <title>Chromosome-level genome assembly of the bean flower thrips Megalurothrips usitatus.</title>
        <authorList>
            <person name="Ma L."/>
            <person name="Liu Q."/>
            <person name="Li H."/>
            <person name="Cai W."/>
        </authorList>
    </citation>
    <scope>NUCLEOTIDE SEQUENCE</scope>
    <source>
        <strain evidence="8">Cailab_2022a</strain>
    </source>
</reference>
<dbReference type="PANTHER" id="PTHR10746">
    <property type="entry name" value="50S RIBOSOMAL PROTEIN L4"/>
    <property type="match status" value="1"/>
</dbReference>
<keyword evidence="5" id="KW-0687">Ribonucleoprotein</keyword>
<evidence type="ECO:0000313" key="9">
    <source>
        <dbReference type="Proteomes" id="UP001075354"/>
    </source>
</evidence>
<accession>A0AAV7X0N4</accession>
<dbReference type="GO" id="GO:0003735">
    <property type="term" value="F:structural constituent of ribosome"/>
    <property type="evidence" value="ECO:0007669"/>
    <property type="project" value="InterPro"/>
</dbReference>
<dbReference type="SUPFAM" id="SSF52166">
    <property type="entry name" value="Ribosomal protein L4"/>
    <property type="match status" value="1"/>
</dbReference>
<evidence type="ECO:0000256" key="2">
    <source>
        <dbReference type="ARBA" id="ARBA00010528"/>
    </source>
</evidence>
<proteinExistence type="inferred from homology"/>
<dbReference type="GO" id="GO:0006412">
    <property type="term" value="P:translation"/>
    <property type="evidence" value="ECO:0007669"/>
    <property type="project" value="InterPro"/>
</dbReference>
<dbReference type="Pfam" id="PF00573">
    <property type="entry name" value="Ribosomal_L4"/>
    <property type="match status" value="1"/>
</dbReference>
<comment type="caution">
    <text evidence="8">The sequence shown here is derived from an EMBL/GenBank/DDBJ whole genome shotgun (WGS) entry which is preliminary data.</text>
</comment>
<evidence type="ECO:0000256" key="4">
    <source>
        <dbReference type="ARBA" id="ARBA00023128"/>
    </source>
</evidence>
<keyword evidence="4" id="KW-0496">Mitochondrion</keyword>
<dbReference type="NCBIfam" id="TIGR03953">
    <property type="entry name" value="rplD_bact"/>
    <property type="match status" value="1"/>
</dbReference>
<protein>
    <recommendedName>
        <fullName evidence="6">Large ribosomal subunit protein uL4m</fullName>
    </recommendedName>
    <alternativeName>
        <fullName evidence="7">39S ribosomal protein L4, mitochondrial</fullName>
    </alternativeName>
</protein>
<dbReference type="InterPro" id="IPR023574">
    <property type="entry name" value="Ribosomal_uL4_dom_sf"/>
</dbReference>
<evidence type="ECO:0000256" key="1">
    <source>
        <dbReference type="ARBA" id="ARBA00004173"/>
    </source>
</evidence>
<evidence type="ECO:0000256" key="5">
    <source>
        <dbReference type="ARBA" id="ARBA00023274"/>
    </source>
</evidence>
<evidence type="ECO:0000256" key="7">
    <source>
        <dbReference type="ARBA" id="ARBA00082711"/>
    </source>
</evidence>
<evidence type="ECO:0000313" key="8">
    <source>
        <dbReference type="EMBL" id="KAJ1519460.1"/>
    </source>
</evidence>
<comment type="subcellular location">
    <subcellularLocation>
        <location evidence="1">Mitochondrion</location>
    </subcellularLocation>
</comment>
<evidence type="ECO:0000256" key="3">
    <source>
        <dbReference type="ARBA" id="ARBA00022980"/>
    </source>
</evidence>
<keyword evidence="9" id="KW-1185">Reference proteome</keyword>
<sequence length="291" mass="32907">MLRSLVLRALRPASCFQNVARFSTVTDTTAGEVNPVSFYGNEPKVVSRELEFPTNDGRARKAWVENLDSVAEKKLGMVDLHPHIFAITPRLDIIWQNTRWQMNYRKVNLTQVYSRAEVRGGGRKPWQQKGLGKARHGSIRSPIWYNGGIAHGPRAPTTKFYMLPIHTRLLGLRSTLSAKLAQDDLHIVNSLDIPTNDPGYLEELAEERKWGPAVLFVDDTDVAPENIAIAADSINHMNIMPVYGLNVYSMLKHDTLVLTLAALEKIEKQILFHTHRVDRAKQNEKFMTSSV</sequence>
<evidence type="ECO:0000256" key="6">
    <source>
        <dbReference type="ARBA" id="ARBA00040565"/>
    </source>
</evidence>
<dbReference type="GO" id="GO:1990904">
    <property type="term" value="C:ribonucleoprotein complex"/>
    <property type="evidence" value="ECO:0007669"/>
    <property type="project" value="UniProtKB-KW"/>
</dbReference>
<dbReference type="InterPro" id="IPR002136">
    <property type="entry name" value="Ribosomal_uL4"/>
</dbReference>
<name>A0AAV7X0N4_9NEOP</name>
<gene>
    <name evidence="8" type="ORF">ONE63_004748</name>
</gene>
<dbReference type="GO" id="GO:0005743">
    <property type="term" value="C:mitochondrial inner membrane"/>
    <property type="evidence" value="ECO:0007669"/>
    <property type="project" value="UniProtKB-ARBA"/>
</dbReference>
<keyword evidence="3" id="KW-0689">Ribosomal protein</keyword>
<dbReference type="EMBL" id="JAPTSV010000016">
    <property type="protein sequence ID" value="KAJ1519460.1"/>
    <property type="molecule type" value="Genomic_DNA"/>
</dbReference>
<dbReference type="GO" id="GO:0005840">
    <property type="term" value="C:ribosome"/>
    <property type="evidence" value="ECO:0007669"/>
    <property type="project" value="UniProtKB-KW"/>
</dbReference>
<dbReference type="FunFam" id="3.40.1370.10:FF:000005">
    <property type="entry name" value="39S ribosomal protein L4, mitochondrial"/>
    <property type="match status" value="1"/>
</dbReference>
<organism evidence="8 9">
    <name type="scientific">Megalurothrips usitatus</name>
    <name type="common">bean blossom thrips</name>
    <dbReference type="NCBI Taxonomy" id="439358"/>
    <lineage>
        <taxon>Eukaryota</taxon>
        <taxon>Metazoa</taxon>
        <taxon>Ecdysozoa</taxon>
        <taxon>Arthropoda</taxon>
        <taxon>Hexapoda</taxon>
        <taxon>Insecta</taxon>
        <taxon>Pterygota</taxon>
        <taxon>Neoptera</taxon>
        <taxon>Paraneoptera</taxon>
        <taxon>Thysanoptera</taxon>
        <taxon>Terebrantia</taxon>
        <taxon>Thripoidea</taxon>
        <taxon>Thripidae</taxon>
        <taxon>Megalurothrips</taxon>
    </lineage>
</organism>
<dbReference type="AlphaFoldDB" id="A0AAV7X0N4"/>
<comment type="similarity">
    <text evidence="2">Belongs to the universal ribosomal protein uL4 family.</text>
</comment>
<dbReference type="Proteomes" id="UP001075354">
    <property type="component" value="Chromosome 16"/>
</dbReference>
<dbReference type="PANTHER" id="PTHR10746:SF6">
    <property type="entry name" value="LARGE RIBOSOMAL SUBUNIT PROTEIN UL4M"/>
    <property type="match status" value="1"/>
</dbReference>
<dbReference type="Gene3D" id="3.40.1370.10">
    <property type="match status" value="1"/>
</dbReference>